<comment type="caution">
    <text evidence="5">The sequence shown here is derived from an EMBL/GenBank/DDBJ whole genome shotgun (WGS) entry which is preliminary data.</text>
</comment>
<evidence type="ECO:0000313" key="5">
    <source>
        <dbReference type="EMBL" id="MBB3986552.1"/>
    </source>
</evidence>
<keyword evidence="6" id="KW-1185">Reference proteome</keyword>
<dbReference type="InterPro" id="IPR038352">
    <property type="entry name" value="Imelysin_sf"/>
</dbReference>
<dbReference type="EMBL" id="JACIEJ010000007">
    <property type="protein sequence ID" value="MBB3986552.1"/>
    <property type="molecule type" value="Genomic_DNA"/>
</dbReference>
<comment type="subcellular location">
    <subcellularLocation>
        <location evidence="1">Cell envelope</location>
    </subcellularLocation>
</comment>
<dbReference type="GO" id="GO:0030313">
    <property type="term" value="C:cell envelope"/>
    <property type="evidence" value="ECO:0007669"/>
    <property type="project" value="UniProtKB-SubCell"/>
</dbReference>
<organism evidence="5 6">
    <name type="scientific">Sagittula marina</name>
    <dbReference type="NCBI Taxonomy" id="943940"/>
    <lineage>
        <taxon>Bacteria</taxon>
        <taxon>Pseudomonadati</taxon>
        <taxon>Pseudomonadota</taxon>
        <taxon>Alphaproteobacteria</taxon>
        <taxon>Rhodobacterales</taxon>
        <taxon>Roseobacteraceae</taxon>
        <taxon>Sagittula</taxon>
    </lineage>
</organism>
<dbReference type="Pfam" id="PF09375">
    <property type="entry name" value="Peptidase_M75"/>
    <property type="match status" value="1"/>
</dbReference>
<evidence type="ECO:0000256" key="2">
    <source>
        <dbReference type="ARBA" id="ARBA00022729"/>
    </source>
</evidence>
<sequence>MLKSLSLTFSLLAGVAMANPDPAQVVRDVVLPGFETLAERSHALDAAAAQDCAPDSVALRDAWAEAFDAWVRVSHLRFGPTEVDDRAFALAFWPDSRGVTPRTLAGLIADEDPVVTNPEAFQEVSIAARGFYALEFLLYDPAYADGSDYTCQLVQAVARDTSDIADAILADWQDFVVEFTDEGSRYQTREEALQELFKAVTAGLQFTSDTRIGRPMGSFDRPRPARAEARRSERSLRHVRLSLEGTEALALALAAEAPEVAKNIQDAYADAFAEVEAQDSPTFANVDTPMGRFKVEVLQGAVDSVRTVIGLELGPELGVVEGFNALDGD</sequence>
<accession>A0A7W6GT76</accession>
<protein>
    <recommendedName>
        <fullName evidence="4">Imelysin-like domain-containing protein</fullName>
    </recommendedName>
</protein>
<dbReference type="InterPro" id="IPR018976">
    <property type="entry name" value="Imelysin-like"/>
</dbReference>
<evidence type="ECO:0000259" key="4">
    <source>
        <dbReference type="Pfam" id="PF09375"/>
    </source>
</evidence>
<gene>
    <name evidence="5" type="ORF">GGQ68_002895</name>
</gene>
<dbReference type="Gene3D" id="1.20.1420.20">
    <property type="entry name" value="M75 peptidase, HXXE motif"/>
    <property type="match status" value="1"/>
</dbReference>
<dbReference type="InterPro" id="IPR034984">
    <property type="entry name" value="Imelysin-like_IPPA"/>
</dbReference>
<evidence type="ECO:0000256" key="1">
    <source>
        <dbReference type="ARBA" id="ARBA00004196"/>
    </source>
</evidence>
<proteinExistence type="predicted"/>
<dbReference type="AlphaFoldDB" id="A0A7W6GT76"/>
<evidence type="ECO:0000256" key="3">
    <source>
        <dbReference type="SAM" id="SignalP"/>
    </source>
</evidence>
<feature type="signal peptide" evidence="3">
    <location>
        <begin position="1"/>
        <end position="18"/>
    </location>
</feature>
<keyword evidence="2 3" id="KW-0732">Signal</keyword>
<feature type="domain" description="Imelysin-like" evidence="4">
    <location>
        <begin position="31"/>
        <end position="303"/>
    </location>
</feature>
<name>A0A7W6GT76_9RHOB</name>
<dbReference type="CDD" id="cd14659">
    <property type="entry name" value="Imelysin-like_IPPA"/>
    <property type="match status" value="1"/>
</dbReference>
<evidence type="ECO:0000313" key="6">
    <source>
        <dbReference type="Proteomes" id="UP000541426"/>
    </source>
</evidence>
<dbReference type="RefSeq" id="WP_183967042.1">
    <property type="nucleotide sequence ID" value="NZ_BAABBZ010000006.1"/>
</dbReference>
<dbReference type="Proteomes" id="UP000541426">
    <property type="component" value="Unassembled WGS sequence"/>
</dbReference>
<reference evidence="5 6" key="1">
    <citation type="submission" date="2020-08" db="EMBL/GenBank/DDBJ databases">
        <title>Genomic Encyclopedia of Type Strains, Phase IV (KMG-IV): sequencing the most valuable type-strain genomes for metagenomic binning, comparative biology and taxonomic classification.</title>
        <authorList>
            <person name="Goeker M."/>
        </authorList>
    </citation>
    <scope>NUCLEOTIDE SEQUENCE [LARGE SCALE GENOMIC DNA]</scope>
    <source>
        <strain evidence="5 6">DSM 102235</strain>
    </source>
</reference>
<feature type="chain" id="PRO_5031379040" description="Imelysin-like domain-containing protein" evidence="3">
    <location>
        <begin position="19"/>
        <end position="329"/>
    </location>
</feature>